<reference evidence="2" key="1">
    <citation type="journal article" date="2013" name="Mar. Biotechnol.">
        <title>Identification of relevant cancer related-genes in the flat oyster Ostrea edulis affected by disseminated neoplasia.</title>
        <authorList>
            <person name="Martin-Gomez L."/>
            <person name="Villalba A."/>
            <person name="Carballal M.J."/>
            <person name="Abollo E."/>
        </authorList>
    </citation>
    <scope>NUCLEOTIDE SEQUENCE</scope>
    <source>
        <strain evidence="2">D5-07F53_5292</strain>
    </source>
</reference>
<protein>
    <submittedName>
        <fullName evidence="2">Transposase</fullName>
    </submittedName>
</protein>
<feature type="domain" description="HAT C-terminal dimerisation" evidence="1">
    <location>
        <begin position="4"/>
        <end position="81"/>
    </location>
</feature>
<organism evidence="2">
    <name type="scientific">Ostrea edulis</name>
    <name type="common">Native oyster</name>
    <name type="synonym">European flat oyster</name>
    <dbReference type="NCBI Taxonomy" id="37623"/>
    <lineage>
        <taxon>Eukaryota</taxon>
        <taxon>Metazoa</taxon>
        <taxon>Spiralia</taxon>
        <taxon>Lophotrochozoa</taxon>
        <taxon>Mollusca</taxon>
        <taxon>Bivalvia</taxon>
        <taxon>Autobranchia</taxon>
        <taxon>Pteriomorphia</taxon>
        <taxon>Ostreida</taxon>
        <taxon>Ostreoidea</taxon>
        <taxon>Ostreidae</taxon>
        <taxon>Ostrea</taxon>
    </lineage>
</organism>
<dbReference type="SUPFAM" id="SSF53098">
    <property type="entry name" value="Ribonuclease H-like"/>
    <property type="match status" value="1"/>
</dbReference>
<name>J9Q5I7_OSTED</name>
<dbReference type="InterPro" id="IPR008906">
    <property type="entry name" value="HATC_C_dom"/>
</dbReference>
<evidence type="ECO:0000313" key="2">
    <source>
        <dbReference type="EMBL" id="AFJ91763.1"/>
    </source>
</evidence>
<dbReference type="AlphaFoldDB" id="J9Q5I7"/>
<feature type="non-terminal residue" evidence="2">
    <location>
        <position position="1"/>
    </location>
</feature>
<dbReference type="EMBL" id="JN091821">
    <property type="protein sequence ID" value="AFJ91763.1"/>
    <property type="molecule type" value="mRNA"/>
</dbReference>
<dbReference type="PANTHER" id="PTHR47611">
    <property type="entry name" value="HAT DIMERISATION DOMAIN, C-TERMINAL"/>
    <property type="match status" value="1"/>
</dbReference>
<dbReference type="PANTHER" id="PTHR47611:SF3">
    <property type="entry name" value="HAT C-TERMINAL DIMERISATION DOMAIN-CONTAINING PROTEIN"/>
    <property type="match status" value="1"/>
</dbReference>
<accession>J9Q5I7</accession>
<dbReference type="InterPro" id="IPR012337">
    <property type="entry name" value="RNaseH-like_sf"/>
</dbReference>
<dbReference type="Pfam" id="PF05699">
    <property type="entry name" value="Dimer_Tnp_hAT"/>
    <property type="match status" value="1"/>
</dbReference>
<proteinExistence type="evidence at transcript level"/>
<evidence type="ECO:0000259" key="1">
    <source>
        <dbReference type="Pfam" id="PF05699"/>
    </source>
</evidence>
<dbReference type="GO" id="GO:0046983">
    <property type="term" value="F:protein dimerization activity"/>
    <property type="evidence" value="ECO:0007669"/>
    <property type="project" value="InterPro"/>
</dbReference>
<sequence>RGEIIQYQKEKSLSLTGNPLEWWKEHQLFYPYLSNLAKQYLGIPATSVPFERVFSTTGDIITAQRATLKPAYVDMMVFLKKTKPLKLLSCHKRMKRIAENVELCSVFLLLCSICTKLNHQWISNYHNSNCLYHNF</sequence>